<feature type="binding site" evidence="6">
    <location>
        <position position="321"/>
    </location>
    <ligand>
        <name>CoA</name>
        <dbReference type="ChEBI" id="CHEBI:57287"/>
    </ligand>
</feature>
<feature type="binding site" evidence="6">
    <location>
        <position position="510"/>
    </location>
    <ligand>
        <name>ATP</name>
        <dbReference type="ChEBI" id="CHEBI:30616"/>
    </ligand>
</feature>
<dbReference type="GO" id="GO:0016208">
    <property type="term" value="F:AMP binding"/>
    <property type="evidence" value="ECO:0007669"/>
    <property type="project" value="InterPro"/>
</dbReference>
<evidence type="ECO:0000256" key="5">
    <source>
        <dbReference type="ARBA" id="ARBA00022990"/>
    </source>
</evidence>
<dbReference type="PROSITE" id="PS00455">
    <property type="entry name" value="AMP_BINDING"/>
    <property type="match status" value="1"/>
</dbReference>
<dbReference type="OrthoDB" id="9803968at2"/>
<dbReference type="NCBIfam" id="NF001208">
    <property type="entry name" value="PRK00174.1"/>
    <property type="match status" value="1"/>
</dbReference>
<dbReference type="GO" id="GO:0005524">
    <property type="term" value="F:ATP binding"/>
    <property type="evidence" value="ECO:0007669"/>
    <property type="project" value="UniProtKB-KW"/>
</dbReference>
<name>A0A1L4CY60_9BACT</name>
<comment type="cofactor">
    <cofactor evidence="6">
        <name>Mg(2+)</name>
        <dbReference type="ChEBI" id="CHEBI:18420"/>
    </cofactor>
</comment>
<keyword evidence="11" id="KW-1185">Reference proteome</keyword>
<feature type="domain" description="AMP-binding enzyme C-terminal" evidence="8">
    <location>
        <begin position="541"/>
        <end position="619"/>
    </location>
</feature>
<dbReference type="Gene3D" id="3.40.50.12780">
    <property type="entry name" value="N-terminal domain of ligase-like"/>
    <property type="match status" value="1"/>
</dbReference>
<keyword evidence="5 6" id="KW-0007">Acetylation</keyword>
<feature type="binding site" evidence="6">
    <location>
        <position position="547"/>
    </location>
    <ligand>
        <name>Mg(2+)</name>
        <dbReference type="ChEBI" id="CHEBI:18420"/>
    </ligand>
</feature>
<comment type="catalytic activity">
    <reaction evidence="6">
        <text>acetate + ATP + CoA = acetyl-CoA + AMP + diphosphate</text>
        <dbReference type="Rhea" id="RHEA:23176"/>
        <dbReference type="ChEBI" id="CHEBI:30089"/>
        <dbReference type="ChEBI" id="CHEBI:30616"/>
        <dbReference type="ChEBI" id="CHEBI:33019"/>
        <dbReference type="ChEBI" id="CHEBI:57287"/>
        <dbReference type="ChEBI" id="CHEBI:57288"/>
        <dbReference type="ChEBI" id="CHEBI:456215"/>
        <dbReference type="EC" id="6.2.1.1"/>
    </reaction>
</comment>
<feature type="binding site" evidence="6">
    <location>
        <position position="552"/>
    </location>
    <ligand>
        <name>Mg(2+)</name>
        <dbReference type="ChEBI" id="CHEBI:18420"/>
    </ligand>
</feature>
<comment type="similarity">
    <text evidence="1 6">Belongs to the ATP-dependent AMP-binding enzyme family.</text>
</comment>
<evidence type="ECO:0000256" key="1">
    <source>
        <dbReference type="ARBA" id="ARBA00006432"/>
    </source>
</evidence>
<feature type="binding site" evidence="6">
    <location>
        <position position="525"/>
    </location>
    <ligand>
        <name>ATP</name>
        <dbReference type="ChEBI" id="CHEBI:30616"/>
    </ligand>
</feature>
<dbReference type="GO" id="GO:0046872">
    <property type="term" value="F:metal ion binding"/>
    <property type="evidence" value="ECO:0007669"/>
    <property type="project" value="UniProtKB-KW"/>
</dbReference>
<feature type="domain" description="AMP-dependent synthetase/ligase" evidence="7">
    <location>
        <begin position="101"/>
        <end position="485"/>
    </location>
</feature>
<comment type="function">
    <text evidence="6">Catalyzes the conversion of acetate into acetyl-CoA (AcCoA), an essential intermediate at the junction of anabolic and catabolic pathways. AcsA undergoes a two-step reaction. In the first half reaction, AcsA combines acetate with ATP to form acetyl-adenylate (AcAMP) intermediate. In the second half reaction, it can then transfer the acetyl group from AcAMP to the sulfhydryl group of CoA, forming the product AcCoA.</text>
</comment>
<comment type="caution">
    <text evidence="6">Lacks conserved residue(s) required for the propagation of feature annotation.</text>
</comment>
<dbReference type="InterPro" id="IPR020845">
    <property type="entry name" value="AMP-binding_CS"/>
</dbReference>
<dbReference type="AlphaFoldDB" id="A0A1L4CY60"/>
<dbReference type="SUPFAM" id="SSF56801">
    <property type="entry name" value="Acetyl-CoA synthetase-like"/>
    <property type="match status" value="1"/>
</dbReference>
<gene>
    <name evidence="6" type="primary">acsA</name>
    <name evidence="10" type="ORF">AXG55_02650</name>
</gene>
<accession>A0A1L4CY60</accession>
<dbReference type="Proteomes" id="UP000184731">
    <property type="component" value="Chromosome"/>
</dbReference>
<keyword evidence="2 6" id="KW-0436">Ligase</keyword>
<dbReference type="FunFam" id="3.40.50.12780:FF:000001">
    <property type="entry name" value="Acetyl-coenzyme A synthetase"/>
    <property type="match status" value="1"/>
</dbReference>
<feature type="binding site" evidence="6">
    <location>
        <position position="549"/>
    </location>
    <ligand>
        <name>Mg(2+)</name>
        <dbReference type="ChEBI" id="CHEBI:18420"/>
    </ligand>
</feature>
<evidence type="ECO:0000256" key="3">
    <source>
        <dbReference type="ARBA" id="ARBA00022741"/>
    </source>
</evidence>
<dbReference type="PANTHER" id="PTHR24095:SF14">
    <property type="entry name" value="ACETYL-COENZYME A SYNTHETASE 1"/>
    <property type="match status" value="1"/>
</dbReference>
<feature type="binding site" evidence="6">
    <location>
        <position position="536"/>
    </location>
    <ligand>
        <name>ATP</name>
        <dbReference type="ChEBI" id="CHEBI:30616"/>
    </ligand>
</feature>
<evidence type="ECO:0000313" key="10">
    <source>
        <dbReference type="EMBL" id="APJ02877.1"/>
    </source>
</evidence>
<evidence type="ECO:0000313" key="11">
    <source>
        <dbReference type="Proteomes" id="UP000184731"/>
    </source>
</evidence>
<dbReference type="InterPro" id="IPR042099">
    <property type="entry name" value="ANL_N_sf"/>
</dbReference>
<reference evidence="10 11" key="1">
    <citation type="submission" date="2016-10" db="EMBL/GenBank/DDBJ databases">
        <title>Silvanigrella aquatica sp. nov., isolated from a freshwater lake located in the Black Forest, Germany, description of Silvanigrellaceae fam. nov., Silvanigrellales ord. nov., reclassification of the order Bdellovibrionales in the class Oligoflexia, reclassification of the families Bacteriovoracaceae and Halobacteriovoraceae in the new order Bacteriovoracales ord. nov., and reclassification of the family Pseudobacteriovoracaceae in the order Oligoflexiales.</title>
        <authorList>
            <person name="Hahn M.W."/>
            <person name="Schmidt J."/>
            <person name="Koll U."/>
            <person name="Rohde M."/>
            <person name="Verbag S."/>
            <person name="Pitt A."/>
            <person name="Nakai R."/>
            <person name="Naganuma T."/>
            <person name="Lang E."/>
        </authorList>
    </citation>
    <scope>NUCLEOTIDE SEQUENCE [LARGE SCALE GENOMIC DNA]</scope>
    <source>
        <strain evidence="10 11">MWH-Nonnen-W8red</strain>
    </source>
</reference>
<dbReference type="InterPro" id="IPR045851">
    <property type="entry name" value="AMP-bd_C_sf"/>
</dbReference>
<feature type="modified residue" description="N6-acetyllysine" evidence="6">
    <location>
        <position position="619"/>
    </location>
</feature>
<evidence type="ECO:0000259" key="8">
    <source>
        <dbReference type="Pfam" id="PF13193"/>
    </source>
</evidence>
<comment type="PTM">
    <text evidence="6">Acetylated. Deacetylation by the SIR2-homolog deacetylase activates the enzyme.</text>
</comment>
<dbReference type="EMBL" id="CP017834">
    <property type="protein sequence ID" value="APJ02877.1"/>
    <property type="molecule type" value="Genomic_DNA"/>
</dbReference>
<dbReference type="InterPro" id="IPR025110">
    <property type="entry name" value="AMP-bd_C"/>
</dbReference>
<feature type="binding site" evidence="6">
    <location>
        <begin position="203"/>
        <end position="206"/>
    </location>
    <ligand>
        <name>CoA</name>
        <dbReference type="ChEBI" id="CHEBI:57287"/>
    </ligand>
</feature>
<feature type="domain" description="Acetyl-coenzyme A synthetase N-terminal" evidence="9">
    <location>
        <begin position="39"/>
        <end position="93"/>
    </location>
</feature>
<feature type="binding site" evidence="6">
    <location>
        <begin position="421"/>
        <end position="426"/>
    </location>
    <ligand>
        <name>ATP</name>
        <dbReference type="ChEBI" id="CHEBI:30616"/>
    </ligand>
</feature>
<dbReference type="Pfam" id="PF16177">
    <property type="entry name" value="ACAS_N"/>
    <property type="match status" value="1"/>
</dbReference>
<dbReference type="Pfam" id="PF13193">
    <property type="entry name" value="AMP-binding_C"/>
    <property type="match status" value="1"/>
</dbReference>
<feature type="binding site" evidence="6">
    <location>
        <begin position="397"/>
        <end position="399"/>
    </location>
    <ligand>
        <name>ATP</name>
        <dbReference type="ChEBI" id="CHEBI:30616"/>
    </ligand>
</feature>
<dbReference type="InterPro" id="IPR032387">
    <property type="entry name" value="ACAS_N"/>
</dbReference>
<evidence type="ECO:0000259" key="9">
    <source>
        <dbReference type="Pfam" id="PF16177"/>
    </source>
</evidence>
<sequence length="656" mass="73755">MSNKGSLEVSIDSVLHENRKFHPNKEFAKNYILKDLNVYKKLYQSSIKNPKAFWEKMAIQNIVFFKKWRTVFKWKDYKAEWFTGGTLNVSFNCIDRHLITERKNKAALIWEGEPGETRTITYQQLYSEVSRCANMLKSLGLKAGDKAAIYMPLIPEAVIAMLACARIGVVHTVVFGGFSSNSLRDRIQDSNCKLLITADGGFRKGTSVKMKDMADEACKETPTIKNVVVVKRTGEKVNMKLGRDVWWHELIVNESNQCEAIPLPSEHPLFILYTSGTTGKPKGLLHTTAGYLLGTTVTTKYLFDIKDTDIYWCTADVGWITGHSYVVYGLLSNGATVFMYEGAPTYPEADRFWKMIAAHRITILYTAPTAIRSFIRLGNEGPLKHDLSSLRLLGTVGEPINPEAWIWYHEVIGKKKCPIIDTWWQTETGAIMISPFPGITSTKPGSATLPFFGVEPAILNKDGTPAKGTKGGYLCIKKPWPHMARTIYGDHERFKKTYWKEIDGVYFTGDGAHQDRDGYYWIMGRVDDVINVSGHRLGTMEIESAAVQHPSIAECAVVGRPDPIRGQGIVAFVTLKKSVAVNEGLKDDISKFITHEIGNLARPDEIRFTEALPKTRSGKIMRRLLRELATTGTIKGDTTTLEDFSVLEKLREKDEE</sequence>
<evidence type="ECO:0000256" key="6">
    <source>
        <dbReference type="HAMAP-Rule" id="MF_01123"/>
    </source>
</evidence>
<dbReference type="RefSeq" id="WP_148696588.1">
    <property type="nucleotide sequence ID" value="NZ_CP017834.1"/>
</dbReference>
<dbReference type="EC" id="6.2.1.1" evidence="6"/>
<keyword evidence="6" id="KW-0479">Metal-binding</keyword>
<evidence type="ECO:0000259" key="7">
    <source>
        <dbReference type="Pfam" id="PF00501"/>
    </source>
</evidence>
<dbReference type="KEGG" id="saqi:AXG55_02650"/>
<dbReference type="InterPro" id="IPR011904">
    <property type="entry name" value="Ac_CoA_lig"/>
</dbReference>
<keyword evidence="4 6" id="KW-0067">ATP-binding</keyword>
<dbReference type="GO" id="GO:0005829">
    <property type="term" value="C:cytosol"/>
    <property type="evidence" value="ECO:0007669"/>
    <property type="project" value="TreeGrafter"/>
</dbReference>
<dbReference type="HAMAP" id="MF_01123">
    <property type="entry name" value="Ac_CoA_synth"/>
    <property type="match status" value="1"/>
</dbReference>
<dbReference type="GO" id="GO:0003987">
    <property type="term" value="F:acetate-CoA ligase activity"/>
    <property type="evidence" value="ECO:0007669"/>
    <property type="project" value="UniProtKB-UniRule"/>
</dbReference>
<organism evidence="10 11">
    <name type="scientific">Silvanigrella aquatica</name>
    <dbReference type="NCBI Taxonomy" id="1915309"/>
    <lineage>
        <taxon>Bacteria</taxon>
        <taxon>Pseudomonadati</taxon>
        <taxon>Bdellovibrionota</taxon>
        <taxon>Oligoflexia</taxon>
        <taxon>Silvanigrellales</taxon>
        <taxon>Silvanigrellaceae</taxon>
        <taxon>Silvanigrella</taxon>
    </lineage>
</organism>
<dbReference type="GO" id="GO:0019427">
    <property type="term" value="P:acetyl-CoA biosynthetic process from acetate"/>
    <property type="evidence" value="ECO:0007669"/>
    <property type="project" value="UniProtKB-UniRule"/>
</dbReference>
<dbReference type="NCBIfam" id="TIGR02188">
    <property type="entry name" value="Ac_CoA_lig_AcsA"/>
    <property type="match status" value="1"/>
</dbReference>
<keyword evidence="6" id="KW-0460">Magnesium</keyword>
<dbReference type="Gene3D" id="3.30.300.30">
    <property type="match status" value="1"/>
</dbReference>
<dbReference type="InterPro" id="IPR000873">
    <property type="entry name" value="AMP-dep_synth/lig_dom"/>
</dbReference>
<evidence type="ECO:0000256" key="4">
    <source>
        <dbReference type="ARBA" id="ARBA00022840"/>
    </source>
</evidence>
<feature type="binding site" evidence="6">
    <location>
        <position position="533"/>
    </location>
    <ligand>
        <name>CoA</name>
        <dbReference type="ChEBI" id="CHEBI:57287"/>
    </ligand>
</feature>
<keyword evidence="3 6" id="KW-0547">Nucleotide-binding</keyword>
<dbReference type="STRING" id="1915309.AXG55_02650"/>
<dbReference type="Pfam" id="PF00501">
    <property type="entry name" value="AMP-binding"/>
    <property type="match status" value="1"/>
</dbReference>
<dbReference type="PANTHER" id="PTHR24095">
    <property type="entry name" value="ACETYL-COENZYME A SYNTHETASE"/>
    <property type="match status" value="1"/>
</dbReference>
<dbReference type="CDD" id="cd05966">
    <property type="entry name" value="ACS"/>
    <property type="match status" value="1"/>
</dbReference>
<protein>
    <recommendedName>
        <fullName evidence="6">Acetyl-coenzyme A synthetase</fullName>
        <shortName evidence="6">AcCoA synthetase</shortName>
        <shortName evidence="6">Acs</shortName>
        <ecNumber evidence="6">6.2.1.1</ecNumber>
    </recommendedName>
    <alternativeName>
        <fullName evidence="6">Acetate--CoA ligase</fullName>
    </alternativeName>
    <alternativeName>
        <fullName evidence="6">Acyl-activating enzyme</fullName>
    </alternativeName>
</protein>
<evidence type="ECO:0000256" key="2">
    <source>
        <dbReference type="ARBA" id="ARBA00022598"/>
    </source>
</evidence>
<proteinExistence type="inferred from homology"/>